<protein>
    <submittedName>
        <fullName evidence="2">Uncharacterized protein</fullName>
    </submittedName>
</protein>
<comment type="caution">
    <text evidence="2">The sequence shown here is derived from an EMBL/GenBank/DDBJ whole genome shotgun (WGS) entry which is preliminary data.</text>
</comment>
<accession>A0AAV9U538</accession>
<keyword evidence="1" id="KW-0812">Transmembrane</keyword>
<dbReference type="AlphaFoldDB" id="A0AAV9U538"/>
<dbReference type="EMBL" id="JAVHNS010000014">
    <property type="protein sequence ID" value="KAK6335880.1"/>
    <property type="molecule type" value="Genomic_DNA"/>
</dbReference>
<keyword evidence="1" id="KW-0472">Membrane</keyword>
<feature type="transmembrane region" description="Helical" evidence="1">
    <location>
        <begin position="155"/>
        <end position="174"/>
    </location>
</feature>
<keyword evidence="3" id="KW-1185">Reference proteome</keyword>
<evidence type="ECO:0000256" key="1">
    <source>
        <dbReference type="SAM" id="Phobius"/>
    </source>
</evidence>
<feature type="transmembrane region" description="Helical" evidence="1">
    <location>
        <begin position="507"/>
        <end position="530"/>
    </location>
</feature>
<feature type="transmembrane region" description="Helical" evidence="1">
    <location>
        <begin position="49"/>
        <end position="74"/>
    </location>
</feature>
<keyword evidence="1" id="KW-1133">Transmembrane helix</keyword>
<gene>
    <name evidence="2" type="ORF">TWF730_003254</name>
</gene>
<feature type="transmembrane region" description="Helical" evidence="1">
    <location>
        <begin position="86"/>
        <end position="108"/>
    </location>
</feature>
<dbReference type="Proteomes" id="UP001373714">
    <property type="component" value="Unassembled WGS sequence"/>
</dbReference>
<proteinExistence type="predicted"/>
<evidence type="ECO:0000313" key="2">
    <source>
        <dbReference type="EMBL" id="KAK6335880.1"/>
    </source>
</evidence>
<name>A0AAV9U538_9PEZI</name>
<reference evidence="2 3" key="1">
    <citation type="submission" date="2019-10" db="EMBL/GenBank/DDBJ databases">
        <authorList>
            <person name="Palmer J.M."/>
        </authorList>
    </citation>
    <scope>NUCLEOTIDE SEQUENCE [LARGE SCALE GENOMIC DNA]</scope>
    <source>
        <strain evidence="2 3">TWF730</strain>
    </source>
</reference>
<sequence>MYTNPNHYKGSSWNMEQAHQFQYTQQQTLLPQDHYRRVAYKNSRHEQALMLLVLLPIGAIFLAVCLAGIIWLFIHGPIQVPMQDTRLTSIVISTSSKIAAIIISMAFVRSAWASFVPRIVAGHSMTTRTIATVCRDFMSLGQFQNFKALPRAFQFHLILGSMTLLSMIATSSSFRYDSLSTSGIMTALVPDVAFACPVEKVIESGLFFCDEGGDSSVNINSNTSIHAWDYIGEVAAGGQNTVTKYGNIGDETVGANVTLAILPEGWTLGKSSDLPWMAMWVACQERSISVEFSGSGYNTNTTVYLNGKFAALLDIGNMPQWGSIVHIFLRVNETGPFSSLGEYDVIMLARNGIDGANLQGVDDDSITKLGVTYLNLKGYGATRQGLLGAASRCTFRAETGGRWQEGLWPPLNHTKNTIWGELVNDRPTLATAMLNYGASWQYNLVSENSLPGGSVSYIANNTGADVRFSDFFASYIRNQWALIAYAIPRQTYKKLEQNFSGTGPKKLFISVTLVAVFPVTALTIGLLVTLRALVATMTKKYWVNRVEFEGWWLLKALRPDLYPGGFCNATEDKFNEASENVSVQYCDVRPESDVGHLTLHSTISTGGSVNGLREDRIYGLHEK</sequence>
<evidence type="ECO:0000313" key="3">
    <source>
        <dbReference type="Proteomes" id="UP001373714"/>
    </source>
</evidence>
<organism evidence="2 3">
    <name type="scientific">Orbilia blumenaviensis</name>
    <dbReference type="NCBI Taxonomy" id="1796055"/>
    <lineage>
        <taxon>Eukaryota</taxon>
        <taxon>Fungi</taxon>
        <taxon>Dikarya</taxon>
        <taxon>Ascomycota</taxon>
        <taxon>Pezizomycotina</taxon>
        <taxon>Orbiliomycetes</taxon>
        <taxon>Orbiliales</taxon>
        <taxon>Orbiliaceae</taxon>
        <taxon>Orbilia</taxon>
    </lineage>
</organism>